<proteinExistence type="predicted"/>
<reference evidence="4 5" key="1">
    <citation type="submission" date="2015-01" db="EMBL/GenBank/DDBJ databases">
        <authorList>
            <person name="MANFREDI Pablo"/>
        </authorList>
    </citation>
    <scope>NUCLEOTIDE SEQUENCE [LARGE SCALE GENOMIC DNA]</scope>
    <source>
        <strain evidence="1 5">CcD38</strain>
        <strain evidence="2 4">CcD93</strain>
    </source>
</reference>
<protein>
    <recommendedName>
        <fullName evidence="7">Lipoprotein</fullName>
    </recommendedName>
</protein>
<dbReference type="Proteomes" id="UP000045051">
    <property type="component" value="Unassembled WGS sequence"/>
</dbReference>
<name>A0A0B7IV22_9FLAO</name>
<gene>
    <name evidence="1" type="ORF">CCAND38_110021</name>
    <name evidence="2" type="ORF">CCAND93_650005</name>
    <name evidence="3" type="ORF">CKY20_10515</name>
</gene>
<evidence type="ECO:0000313" key="6">
    <source>
        <dbReference type="Proteomes" id="UP000265497"/>
    </source>
</evidence>
<evidence type="ECO:0000313" key="5">
    <source>
        <dbReference type="Proteomes" id="UP000045051"/>
    </source>
</evidence>
<dbReference type="EMBL" id="NSDI01000012">
    <property type="protein sequence ID" value="RIY35418.1"/>
    <property type="molecule type" value="Genomic_DNA"/>
</dbReference>
<dbReference type="EMBL" id="CDOI01000013">
    <property type="protein sequence ID" value="CEN43516.1"/>
    <property type="molecule type" value="Genomic_DNA"/>
</dbReference>
<dbReference type="EMBL" id="CDOL01000256">
    <property type="protein sequence ID" value="CEN53937.1"/>
    <property type="molecule type" value="Genomic_DNA"/>
</dbReference>
<keyword evidence="5" id="KW-1185">Reference proteome</keyword>
<dbReference type="Proteomes" id="UP000265497">
    <property type="component" value="Unassembled WGS sequence"/>
</dbReference>
<evidence type="ECO:0000313" key="1">
    <source>
        <dbReference type="EMBL" id="CEN43516.1"/>
    </source>
</evidence>
<reference evidence="3 6" key="2">
    <citation type="submission" date="2017-08" db="EMBL/GenBank/DDBJ databases">
        <title>Capnocytophaga canis 17-158 assembly.</title>
        <authorList>
            <person name="Gulvik C.A."/>
        </authorList>
    </citation>
    <scope>NUCLEOTIDE SEQUENCE [LARGE SCALE GENOMIC DNA]</scope>
    <source>
        <strain evidence="3 6">17-158</strain>
    </source>
</reference>
<evidence type="ECO:0000313" key="2">
    <source>
        <dbReference type="EMBL" id="CEN53937.1"/>
    </source>
</evidence>
<dbReference type="RefSeq" id="WP_042009192.1">
    <property type="nucleotide sequence ID" value="NZ_BOQK01000009.1"/>
</dbReference>
<dbReference type="STRING" id="1848903.CCAND38_110021"/>
<accession>A0A0B7IV22</accession>
<evidence type="ECO:0008006" key="7">
    <source>
        <dbReference type="Google" id="ProtNLM"/>
    </source>
</evidence>
<dbReference type="AlphaFoldDB" id="A0A0B7IV22"/>
<evidence type="ECO:0000313" key="3">
    <source>
        <dbReference type="EMBL" id="RIY35418.1"/>
    </source>
</evidence>
<evidence type="ECO:0000313" key="4">
    <source>
        <dbReference type="Proteomes" id="UP000038200"/>
    </source>
</evidence>
<dbReference type="PROSITE" id="PS51257">
    <property type="entry name" value="PROKAR_LIPOPROTEIN"/>
    <property type="match status" value="1"/>
</dbReference>
<dbReference type="OrthoDB" id="1436858at2"/>
<sequence>MRKIIGLTFIALSIIACNSENKTYLITKESVGVLQKNVAVQKLDSIYAKDSLVNSTYEGELRYANTERILIFEKGGKELLEITPAISGKTNEKVVESVRILDPRFTTEKGISLASTYKDIKSKYTDFEIEQTFKSILITPKGENVYFTFDKSALKNKNFGLSSDVTKDDIEEDAKIDRMVVDWSIY</sequence>
<organism evidence="2 4">
    <name type="scientific">Capnocytophaga canis</name>
    <dbReference type="NCBI Taxonomy" id="1848903"/>
    <lineage>
        <taxon>Bacteria</taxon>
        <taxon>Pseudomonadati</taxon>
        <taxon>Bacteroidota</taxon>
        <taxon>Flavobacteriia</taxon>
        <taxon>Flavobacteriales</taxon>
        <taxon>Flavobacteriaceae</taxon>
        <taxon>Capnocytophaga</taxon>
    </lineage>
</organism>
<dbReference type="Proteomes" id="UP000038200">
    <property type="component" value="Unassembled WGS sequence"/>
</dbReference>